<keyword evidence="2 3" id="KW-0732">Signal</keyword>
<comment type="caution">
    <text evidence="5">The sequence shown here is derived from an EMBL/GenBank/DDBJ whole genome shotgun (WGS) entry which is preliminary data.</text>
</comment>
<reference evidence="5" key="2">
    <citation type="submission" date="2020-09" db="EMBL/GenBank/DDBJ databases">
        <authorList>
            <person name="Sun Q."/>
            <person name="Ohkuma M."/>
        </authorList>
    </citation>
    <scope>NUCLEOTIDE SEQUENCE</scope>
    <source>
        <strain evidence="5">JCM 30078</strain>
    </source>
</reference>
<dbReference type="SMART" id="SM00062">
    <property type="entry name" value="PBPb"/>
    <property type="match status" value="1"/>
</dbReference>
<dbReference type="EMBL" id="BMPO01000004">
    <property type="protein sequence ID" value="GGJ96203.1"/>
    <property type="molecule type" value="Genomic_DNA"/>
</dbReference>
<evidence type="ECO:0000313" key="5">
    <source>
        <dbReference type="EMBL" id="GGJ96203.1"/>
    </source>
</evidence>
<accession>A0A917PX36</accession>
<evidence type="ECO:0000256" key="2">
    <source>
        <dbReference type="ARBA" id="ARBA00022729"/>
    </source>
</evidence>
<dbReference type="Gene3D" id="3.40.190.10">
    <property type="entry name" value="Periplasmic binding protein-like II"/>
    <property type="match status" value="2"/>
</dbReference>
<name>A0A917PX36_9PSED</name>
<feature type="signal peptide" evidence="3">
    <location>
        <begin position="1"/>
        <end position="18"/>
    </location>
</feature>
<feature type="chain" id="PRO_5037249813" evidence="3">
    <location>
        <begin position="19"/>
        <end position="259"/>
    </location>
</feature>
<keyword evidence="6" id="KW-1185">Reference proteome</keyword>
<proteinExistence type="inferred from homology"/>
<dbReference type="Pfam" id="PF00497">
    <property type="entry name" value="SBP_bac_3"/>
    <property type="match status" value="1"/>
</dbReference>
<sequence>MKFALAAGALLFAGLAHAETPVSHLDSVQQNGALRVCTTGDYKPYTYLREDGGYEGIDVSLAESLAKSLDVKVQWVPTTWKTMTPDMLAGKCDIAVGGVSVSLARQKVAFLSSPITLDGKIPFVRCENVERYQTIAQINQPSVTLIEPPGGTNEAFVHANLPQAKLTLEKENLAIFQQLVDGKADVMITDASEARYQSQHYPDLCAVNPETPMQYIEKAFLLPRDDIAWKSYVDQWLHLAKAAGEYEQITAHFLAPLKK</sequence>
<dbReference type="RefSeq" id="WP_188983322.1">
    <property type="nucleotide sequence ID" value="NZ_BMPO01000004.1"/>
</dbReference>
<evidence type="ECO:0000259" key="4">
    <source>
        <dbReference type="SMART" id="SM00062"/>
    </source>
</evidence>
<dbReference type="AlphaFoldDB" id="A0A917PX36"/>
<dbReference type="InterPro" id="IPR001638">
    <property type="entry name" value="Solute-binding_3/MltF_N"/>
</dbReference>
<evidence type="ECO:0000313" key="6">
    <source>
        <dbReference type="Proteomes" id="UP000635983"/>
    </source>
</evidence>
<dbReference type="PANTHER" id="PTHR35936:SF19">
    <property type="entry name" value="AMINO-ACID-BINDING PROTEIN YXEM-RELATED"/>
    <property type="match status" value="1"/>
</dbReference>
<gene>
    <name evidence="5" type="ORF">GCM10009304_22630</name>
</gene>
<feature type="domain" description="Solute-binding protein family 3/N-terminal" evidence="4">
    <location>
        <begin position="33"/>
        <end position="257"/>
    </location>
</feature>
<protein>
    <submittedName>
        <fullName evidence="5">Prephenate dehydratase</fullName>
    </submittedName>
</protein>
<organism evidence="5 6">
    <name type="scientific">Pseudomonas matsuisoli</name>
    <dbReference type="NCBI Taxonomy" id="1515666"/>
    <lineage>
        <taxon>Bacteria</taxon>
        <taxon>Pseudomonadati</taxon>
        <taxon>Pseudomonadota</taxon>
        <taxon>Gammaproteobacteria</taxon>
        <taxon>Pseudomonadales</taxon>
        <taxon>Pseudomonadaceae</taxon>
        <taxon>Pseudomonas</taxon>
    </lineage>
</organism>
<dbReference type="PANTHER" id="PTHR35936">
    <property type="entry name" value="MEMBRANE-BOUND LYTIC MUREIN TRANSGLYCOSYLASE F"/>
    <property type="match status" value="1"/>
</dbReference>
<dbReference type="SUPFAM" id="SSF53850">
    <property type="entry name" value="Periplasmic binding protein-like II"/>
    <property type="match status" value="1"/>
</dbReference>
<evidence type="ECO:0000256" key="3">
    <source>
        <dbReference type="SAM" id="SignalP"/>
    </source>
</evidence>
<dbReference type="Proteomes" id="UP000635983">
    <property type="component" value="Unassembled WGS sequence"/>
</dbReference>
<comment type="similarity">
    <text evidence="1">Belongs to the bacterial solute-binding protein 3 family.</text>
</comment>
<reference evidence="5" key="1">
    <citation type="journal article" date="2014" name="Int. J. Syst. Evol. Microbiol.">
        <title>Complete genome sequence of Corynebacterium casei LMG S-19264T (=DSM 44701T), isolated from a smear-ripened cheese.</title>
        <authorList>
            <consortium name="US DOE Joint Genome Institute (JGI-PGF)"/>
            <person name="Walter F."/>
            <person name="Albersmeier A."/>
            <person name="Kalinowski J."/>
            <person name="Ruckert C."/>
        </authorList>
    </citation>
    <scope>NUCLEOTIDE SEQUENCE</scope>
    <source>
        <strain evidence="5">JCM 30078</strain>
    </source>
</reference>
<evidence type="ECO:0000256" key="1">
    <source>
        <dbReference type="ARBA" id="ARBA00010333"/>
    </source>
</evidence>